<evidence type="ECO:0008006" key="5">
    <source>
        <dbReference type="Google" id="ProtNLM"/>
    </source>
</evidence>
<keyword evidence="2" id="KW-0472">Membrane</keyword>
<evidence type="ECO:0000256" key="2">
    <source>
        <dbReference type="SAM" id="Phobius"/>
    </source>
</evidence>
<dbReference type="Proteomes" id="UP001174210">
    <property type="component" value="Unassembled WGS sequence"/>
</dbReference>
<feature type="transmembrane region" description="Helical" evidence="2">
    <location>
        <begin position="54"/>
        <end position="78"/>
    </location>
</feature>
<organism evidence="3 4">
    <name type="scientific">Leifsonia virtsii</name>
    <dbReference type="NCBI Taxonomy" id="3035915"/>
    <lineage>
        <taxon>Bacteria</taxon>
        <taxon>Bacillati</taxon>
        <taxon>Actinomycetota</taxon>
        <taxon>Actinomycetes</taxon>
        <taxon>Micrococcales</taxon>
        <taxon>Microbacteriaceae</taxon>
        <taxon>Leifsonia</taxon>
    </lineage>
</organism>
<evidence type="ECO:0000256" key="1">
    <source>
        <dbReference type="SAM" id="MobiDB-lite"/>
    </source>
</evidence>
<comment type="caution">
    <text evidence="3">The sequence shown here is derived from an EMBL/GenBank/DDBJ whole genome shotgun (WGS) entry which is preliminary data.</text>
</comment>
<evidence type="ECO:0000313" key="4">
    <source>
        <dbReference type="Proteomes" id="UP001174210"/>
    </source>
</evidence>
<feature type="compositionally biased region" description="Polar residues" evidence="1">
    <location>
        <begin position="1"/>
        <end position="13"/>
    </location>
</feature>
<proteinExistence type="predicted"/>
<keyword evidence="2" id="KW-1133">Transmembrane helix</keyword>
<keyword evidence="4" id="KW-1185">Reference proteome</keyword>
<feature type="transmembrane region" description="Helical" evidence="2">
    <location>
        <begin position="27"/>
        <end position="48"/>
    </location>
</feature>
<feature type="transmembrane region" description="Helical" evidence="2">
    <location>
        <begin position="85"/>
        <end position="106"/>
    </location>
</feature>
<feature type="region of interest" description="Disordered" evidence="1">
    <location>
        <begin position="1"/>
        <end position="20"/>
    </location>
</feature>
<name>A0ABT8J0Z8_9MICO</name>
<dbReference type="EMBL" id="JAROCB010000004">
    <property type="protein sequence ID" value="MDN4598758.1"/>
    <property type="molecule type" value="Genomic_DNA"/>
</dbReference>
<feature type="transmembrane region" description="Helical" evidence="2">
    <location>
        <begin position="126"/>
        <end position="148"/>
    </location>
</feature>
<keyword evidence="2" id="KW-0812">Transmembrane</keyword>
<dbReference type="RefSeq" id="WP_301220096.1">
    <property type="nucleotide sequence ID" value="NZ_JAROCB010000004.1"/>
</dbReference>
<reference evidence="3" key="1">
    <citation type="submission" date="2023-03" db="EMBL/GenBank/DDBJ databases">
        <title>MT1 and MT2 Draft Genomes of Novel Species.</title>
        <authorList>
            <person name="Venkateswaran K."/>
        </authorList>
    </citation>
    <scope>NUCLEOTIDE SEQUENCE</scope>
    <source>
        <strain evidence="3">F6_8S_P_1A</strain>
    </source>
</reference>
<accession>A0ABT8J0Z8</accession>
<evidence type="ECO:0000313" key="3">
    <source>
        <dbReference type="EMBL" id="MDN4598758.1"/>
    </source>
</evidence>
<protein>
    <recommendedName>
        <fullName evidence="5">Integral membrane protein</fullName>
    </recommendedName>
</protein>
<sequence>MSHHTMSARTNSDPEPPRRRMSGVGRVLVFVYGVLALAATGRSVFQIIDRFHEAPVAFTLSALSAVVYIVATIALVAPGRVWYRVAWITIGFEFAGVLVIGTLSLFAPAVLGLHDIDPFGRDATVWSVYGMGYLFIPLVLPVLGMLWLSRHRPDDGRAVADRAGAGS</sequence>
<gene>
    <name evidence="3" type="ORF">P5G59_16515</name>
</gene>